<keyword evidence="3" id="KW-1185">Reference proteome</keyword>
<dbReference type="Gene3D" id="3.40.50.410">
    <property type="entry name" value="von Willebrand factor, type A domain"/>
    <property type="match status" value="1"/>
</dbReference>
<gene>
    <name evidence="2" type="primary">207</name>
    <name evidence="2" type="ORF">MYRNA_207</name>
</gene>
<dbReference type="InterPro" id="IPR036465">
    <property type="entry name" value="vWFA_dom_sf"/>
</dbReference>
<dbReference type="RefSeq" id="YP_002225086.1">
    <property type="nucleotide sequence ID" value="NC_011273.1"/>
</dbReference>
<dbReference type="GeneID" id="6920911"/>
<evidence type="ECO:0000256" key="1">
    <source>
        <dbReference type="SAM" id="MobiDB-lite"/>
    </source>
</evidence>
<sequence>MTDKNKTLIAALLDRSGSMRSRARSTEEGFNELIHGQKNEPGQAYVTLAQFDDQYEVVYANKPIAEVPPLSLVARSMTALNDGIGKLVTDVGAELAALKEDERPGLVICVIMTDGMENASREWTAQAVKDLIKEQETKYGWKFIFLGSGIDVQQEGVALRGFGAQRSMAFDADAPVAVAAAYSATSNLIGSYRGMAAAGAAPEAMDAVGYTDEDRAAAMAKQPPGRKEGESQADWKSRLQSRGMVDSSSR</sequence>
<dbReference type="OrthoDB" id="10039at10239"/>
<name>B5LJH9_9CAUD</name>
<organism evidence="2 3">
    <name type="scientific">Mycobacterium phage Myrna</name>
    <dbReference type="NCBI Taxonomy" id="546805"/>
    <lineage>
        <taxon>Viruses</taxon>
        <taxon>Duplodnaviria</taxon>
        <taxon>Heunggongvirae</taxon>
        <taxon>Uroviricota</taxon>
        <taxon>Caudoviricetes</taxon>
        <taxon>Ceeclamvirinae</taxon>
        <taxon>Myrnavirus</taxon>
        <taxon>Myrnavirus myrna</taxon>
    </lineage>
</organism>
<feature type="compositionally biased region" description="Basic and acidic residues" evidence="1">
    <location>
        <begin position="225"/>
        <end position="237"/>
    </location>
</feature>
<dbReference type="Proteomes" id="UP000001849">
    <property type="component" value="Segment"/>
</dbReference>
<dbReference type="SUPFAM" id="SSF53300">
    <property type="entry name" value="vWA-like"/>
    <property type="match status" value="1"/>
</dbReference>
<reference evidence="2 3" key="1">
    <citation type="submission" date="2008-06" db="EMBL/GenBank/DDBJ databases">
        <authorList>
            <person name="Smith A.L."/>
            <person name="Paladin E.C."/>
            <person name="Jacobs-Sera D."/>
            <person name="Hendirx R.W."/>
            <person name="Hatfull G.F."/>
        </authorList>
    </citation>
    <scope>NUCLEOTIDE SEQUENCE [LARGE SCALE GENOMIC DNA]</scope>
</reference>
<evidence type="ECO:0000313" key="2">
    <source>
        <dbReference type="EMBL" id="ACH62176.1"/>
    </source>
</evidence>
<protein>
    <recommendedName>
        <fullName evidence="4">VWA domain-containing protein</fullName>
    </recommendedName>
</protein>
<accession>B5LJH9</accession>
<feature type="region of interest" description="Disordered" evidence="1">
    <location>
        <begin position="212"/>
        <end position="250"/>
    </location>
</feature>
<proteinExistence type="predicted"/>
<evidence type="ECO:0008006" key="4">
    <source>
        <dbReference type="Google" id="ProtNLM"/>
    </source>
</evidence>
<dbReference type="EMBL" id="EU826466">
    <property type="protein sequence ID" value="ACH62176.1"/>
    <property type="molecule type" value="Genomic_DNA"/>
</dbReference>
<evidence type="ECO:0000313" key="3">
    <source>
        <dbReference type="Proteomes" id="UP000001849"/>
    </source>
</evidence>
<dbReference type="KEGG" id="vg:6920911"/>